<protein>
    <submittedName>
        <fullName evidence="8">Putative facilitator of salicylate uptake</fullName>
    </submittedName>
</protein>
<evidence type="ECO:0000313" key="8">
    <source>
        <dbReference type="EMBL" id="CAA6827659.1"/>
    </source>
</evidence>
<proteinExistence type="inferred from homology"/>
<dbReference type="InterPro" id="IPR005017">
    <property type="entry name" value="OMPP1/FadL/TodX"/>
</dbReference>
<reference evidence="8" key="1">
    <citation type="submission" date="2020-01" db="EMBL/GenBank/DDBJ databases">
        <authorList>
            <person name="Meier V. D."/>
            <person name="Meier V D."/>
        </authorList>
    </citation>
    <scope>NUCLEOTIDE SEQUENCE</scope>
    <source>
        <strain evidence="8">HLG_WM_MAG_01</strain>
    </source>
</reference>
<evidence type="ECO:0000256" key="6">
    <source>
        <dbReference type="ARBA" id="ARBA00023136"/>
    </source>
</evidence>
<evidence type="ECO:0000256" key="2">
    <source>
        <dbReference type="ARBA" id="ARBA00008163"/>
    </source>
</evidence>
<gene>
    <name evidence="8" type="ORF">HELGO_WM64517</name>
</gene>
<dbReference type="Pfam" id="PF03349">
    <property type="entry name" value="Toluene_X"/>
    <property type="match status" value="1"/>
</dbReference>
<evidence type="ECO:0000256" key="4">
    <source>
        <dbReference type="ARBA" id="ARBA00022692"/>
    </source>
</evidence>
<evidence type="ECO:0000256" key="7">
    <source>
        <dbReference type="ARBA" id="ARBA00023237"/>
    </source>
</evidence>
<sequence length="404" mass="43222">MKKIIVLSAITSSMLLATNGDIMLRDGAKASGMGGVGIAISHGSESLYSNPAMIKDIKNSEFSGYLTMFQPDVNAKTSFGQPTQAFGKSAADQSFIPGFAYVHRNNENIIWGISLAGTAGMGTDYKNNNGTAGAFQMETDLAIAKLSVPIAYTKNDFTIAVAPVLQYSTLQLNYQYQNSPTTFANSDNKKDSSVGLGLTAGLAYDLGNLTLGAEYKSEIETTYKNNISSAIGHFGITSISSGDQLDQPAEFGVGAAYKMDNSIVAIDLRRVNWGEVAGYKDFGWENQTVVAVGYEYATPEWAVRAGYNYGKSPITEQDGSNSNGAKINFFNLVGFPAMVEEHYTVGGDYTLSDNLMMSLAFVYTPETTEKFDISGMNPAAPADSLSAEVKHSQSAITVGASYKF</sequence>
<dbReference type="AlphaFoldDB" id="A0A6S6U7B6"/>
<accession>A0A6S6U7B6</accession>
<dbReference type="EMBL" id="CACVAS010000157">
    <property type="protein sequence ID" value="CAA6827659.1"/>
    <property type="molecule type" value="Genomic_DNA"/>
</dbReference>
<dbReference type="GO" id="GO:0009279">
    <property type="term" value="C:cell outer membrane"/>
    <property type="evidence" value="ECO:0007669"/>
    <property type="project" value="UniProtKB-SubCell"/>
</dbReference>
<dbReference type="PANTHER" id="PTHR35093:SF8">
    <property type="entry name" value="OUTER MEMBRANE PROTEIN NMB0088-RELATED"/>
    <property type="match status" value="1"/>
</dbReference>
<comment type="subcellular location">
    <subcellularLocation>
        <location evidence="1">Cell outer membrane</location>
        <topology evidence="1">Multi-pass membrane protein</topology>
    </subcellularLocation>
</comment>
<keyword evidence="6" id="KW-0472">Membrane</keyword>
<evidence type="ECO:0000256" key="3">
    <source>
        <dbReference type="ARBA" id="ARBA00022452"/>
    </source>
</evidence>
<keyword evidence="7" id="KW-0998">Cell outer membrane</keyword>
<name>A0A6S6U7B6_9BACT</name>
<evidence type="ECO:0000256" key="1">
    <source>
        <dbReference type="ARBA" id="ARBA00004571"/>
    </source>
</evidence>
<evidence type="ECO:0000256" key="5">
    <source>
        <dbReference type="ARBA" id="ARBA00022729"/>
    </source>
</evidence>
<keyword evidence="3" id="KW-1134">Transmembrane beta strand</keyword>
<dbReference type="GO" id="GO:0015483">
    <property type="term" value="F:long-chain fatty acid transporting porin activity"/>
    <property type="evidence" value="ECO:0007669"/>
    <property type="project" value="TreeGrafter"/>
</dbReference>
<organism evidence="8">
    <name type="scientific">uncultured Sulfurovum sp</name>
    <dbReference type="NCBI Taxonomy" id="269237"/>
    <lineage>
        <taxon>Bacteria</taxon>
        <taxon>Pseudomonadati</taxon>
        <taxon>Campylobacterota</taxon>
        <taxon>Epsilonproteobacteria</taxon>
        <taxon>Campylobacterales</taxon>
        <taxon>Sulfurovaceae</taxon>
        <taxon>Sulfurovum</taxon>
        <taxon>environmental samples</taxon>
    </lineage>
</organism>
<dbReference type="SUPFAM" id="SSF56935">
    <property type="entry name" value="Porins"/>
    <property type="match status" value="1"/>
</dbReference>
<keyword evidence="5" id="KW-0732">Signal</keyword>
<dbReference type="PANTHER" id="PTHR35093">
    <property type="entry name" value="OUTER MEMBRANE PROTEIN NMB0088-RELATED"/>
    <property type="match status" value="1"/>
</dbReference>
<keyword evidence="4" id="KW-0812">Transmembrane</keyword>
<comment type="similarity">
    <text evidence="2">Belongs to the OmpP1/FadL family.</text>
</comment>
<dbReference type="Gene3D" id="2.40.160.60">
    <property type="entry name" value="Outer membrane protein transport protein (OMPP1/FadL/TodX)"/>
    <property type="match status" value="1"/>
</dbReference>